<name>A0A8R1IXI9_CAEJA</name>
<dbReference type="EnsemblMetazoa" id="CJA40164.1">
    <property type="protein sequence ID" value="CJA40164.1"/>
    <property type="gene ID" value="WBGene00216012"/>
</dbReference>
<organism evidence="1 2">
    <name type="scientific">Caenorhabditis japonica</name>
    <dbReference type="NCBI Taxonomy" id="281687"/>
    <lineage>
        <taxon>Eukaryota</taxon>
        <taxon>Metazoa</taxon>
        <taxon>Ecdysozoa</taxon>
        <taxon>Nematoda</taxon>
        <taxon>Chromadorea</taxon>
        <taxon>Rhabditida</taxon>
        <taxon>Rhabditina</taxon>
        <taxon>Rhabditomorpha</taxon>
        <taxon>Rhabditoidea</taxon>
        <taxon>Rhabditidae</taxon>
        <taxon>Peloderinae</taxon>
        <taxon>Caenorhabditis</taxon>
    </lineage>
</organism>
<sequence length="183" mass="22758">MSLQKEHFKLRKHTRYLAIHRCVEQKSWHQLAYEDREQRENRKIPKICRPRFLKWHVEQWHARQKFERLRSKNKDESIFCAKQWYYVLKKYPLKPRVEWSFQRAHRLSAKNERIAQELEELMDCAERFAYIEHLSDGYQRRLQFELDKLNKIEKFRPKVKSNHSILLRSQSLAAMKIRIFFEQ</sequence>
<accession>A0A8R1IXI9</accession>
<reference evidence="2" key="1">
    <citation type="submission" date="2010-08" db="EMBL/GenBank/DDBJ databases">
        <authorList>
            <consortium name="Caenorhabditis japonica Sequencing Consortium"/>
            <person name="Wilson R.K."/>
        </authorList>
    </citation>
    <scope>NUCLEOTIDE SEQUENCE [LARGE SCALE GENOMIC DNA]</scope>
    <source>
        <strain evidence="2">DF5081</strain>
    </source>
</reference>
<dbReference type="PANTHER" id="PTHR46454">
    <property type="entry name" value="DYNEIN AXONEMAL HEAVY CHAIN 7-RELATED"/>
    <property type="match status" value="1"/>
</dbReference>
<evidence type="ECO:0000313" key="2">
    <source>
        <dbReference type="Proteomes" id="UP000005237"/>
    </source>
</evidence>
<keyword evidence="2" id="KW-1185">Reference proteome</keyword>
<protein>
    <submittedName>
        <fullName evidence="1">Uncharacterized protein</fullName>
    </submittedName>
</protein>
<dbReference type="PANTHER" id="PTHR46454:SF17">
    <property type="entry name" value="DYNEIN HEAVY CHAIN LINKER DOMAIN-CONTAINING PROTEIN"/>
    <property type="match status" value="1"/>
</dbReference>
<reference evidence="1" key="2">
    <citation type="submission" date="2022-06" db="UniProtKB">
        <authorList>
            <consortium name="EnsemblMetazoa"/>
        </authorList>
    </citation>
    <scope>IDENTIFICATION</scope>
    <source>
        <strain evidence="1">DF5081</strain>
    </source>
</reference>
<evidence type="ECO:0000313" key="1">
    <source>
        <dbReference type="EnsemblMetazoa" id="CJA40164.1"/>
    </source>
</evidence>
<proteinExistence type="predicted"/>
<dbReference type="Proteomes" id="UP000005237">
    <property type="component" value="Unassembled WGS sequence"/>
</dbReference>
<dbReference type="AlphaFoldDB" id="A0A8R1IXI9"/>